<comment type="caution">
    <text evidence="1">The sequence shown here is derived from an EMBL/GenBank/DDBJ whole genome shotgun (WGS) entry which is preliminary data.</text>
</comment>
<accession>A0ACC2CFK5</accession>
<keyword evidence="2" id="KW-1185">Reference proteome</keyword>
<name>A0ACC2CFK5_DIPCM</name>
<gene>
    <name evidence="1" type="ORF">O6H91_10G027400</name>
</gene>
<proteinExistence type="predicted"/>
<evidence type="ECO:0000313" key="1">
    <source>
        <dbReference type="EMBL" id="KAJ7540709.1"/>
    </source>
</evidence>
<reference evidence="2" key="1">
    <citation type="journal article" date="2024" name="Proc. Natl. Acad. Sci. U.S.A.">
        <title>Extraordinary preservation of gene collinearity over three hundred million years revealed in homosporous lycophytes.</title>
        <authorList>
            <person name="Li C."/>
            <person name="Wickell D."/>
            <person name="Kuo L.Y."/>
            <person name="Chen X."/>
            <person name="Nie B."/>
            <person name="Liao X."/>
            <person name="Peng D."/>
            <person name="Ji J."/>
            <person name="Jenkins J."/>
            <person name="Williams M."/>
            <person name="Shu S."/>
            <person name="Plott C."/>
            <person name="Barry K."/>
            <person name="Rajasekar S."/>
            <person name="Grimwood J."/>
            <person name="Han X."/>
            <person name="Sun S."/>
            <person name="Hou Z."/>
            <person name="He W."/>
            <person name="Dai G."/>
            <person name="Sun C."/>
            <person name="Schmutz J."/>
            <person name="Leebens-Mack J.H."/>
            <person name="Li F.W."/>
            <person name="Wang L."/>
        </authorList>
    </citation>
    <scope>NUCLEOTIDE SEQUENCE [LARGE SCALE GENOMIC DNA]</scope>
    <source>
        <strain evidence="2">cv. PW_Plant_1</strain>
    </source>
</reference>
<protein>
    <submittedName>
        <fullName evidence="1">Uncharacterized protein</fullName>
    </submittedName>
</protein>
<sequence length="421" mass="47449">MRELFPFRKSFAFRWIGLICRMLKGHRSMAAAIQGRGRCLWRAMPPPPPSLLHFAIPIRYSSHNAQAQSPLSSSSAATAAGADSADADPNEKAASASAAAAGSGGGKHLWRNFKIMMFLTTTAASAGVAYATYAYSTVDIEDKIATLRSSTGKRSLGDNLLHRVQEALYSTSVQGWIFFIIIILQSAVATAELYLKMRKAIEDQVRGFTAPSSDKLLPDLPPNEQHVYTLVVDLNETLVYSDWKRDRGWGTFKRPGVDAFLEQLAQFYEIVIYSDQLNFYVDPILERLDQKGCIRYRLTRDATQYINGKHLRDLSKLNRDPAKILYLSGHAPESCLQLENAVPIKPWKLESDDTALLDLLPFLEFVARQRPPDVRAVLASYQGQDIATEFRERTRQNLRRMQERKQQSRFWRGSGVNQTNQ</sequence>
<dbReference type="EMBL" id="CM055101">
    <property type="protein sequence ID" value="KAJ7540709.1"/>
    <property type="molecule type" value="Genomic_DNA"/>
</dbReference>
<organism evidence="1 2">
    <name type="scientific">Diphasiastrum complanatum</name>
    <name type="common">Issler's clubmoss</name>
    <name type="synonym">Lycopodium complanatum</name>
    <dbReference type="NCBI Taxonomy" id="34168"/>
    <lineage>
        <taxon>Eukaryota</taxon>
        <taxon>Viridiplantae</taxon>
        <taxon>Streptophyta</taxon>
        <taxon>Embryophyta</taxon>
        <taxon>Tracheophyta</taxon>
        <taxon>Lycopodiopsida</taxon>
        <taxon>Lycopodiales</taxon>
        <taxon>Lycopodiaceae</taxon>
        <taxon>Lycopodioideae</taxon>
        <taxon>Diphasiastrum</taxon>
    </lineage>
</organism>
<evidence type="ECO:0000313" key="2">
    <source>
        <dbReference type="Proteomes" id="UP001162992"/>
    </source>
</evidence>
<dbReference type="Proteomes" id="UP001162992">
    <property type="component" value="Chromosome 10"/>
</dbReference>